<feature type="domain" description="M23ase beta-sheet core" evidence="8">
    <location>
        <begin position="94"/>
        <end position="186"/>
    </location>
</feature>
<sequence length="207" mass="21826">MLRYLLVFLIGALLGANVAWYYARSRGACEAPPRKEVPVRTPDAVSTTPSVSPPAPVTSAAPAVLSSGLVLPVAGVTPSQLVDTYTQARGENRVHDAIDIMAPAGTPVLAAVDGPVAKLFTSDLGGLTIYQFDDAGRRVYYYAHLQGYAAGLAEGQRLRQGQVIGYVGSTGNASPDAPHLHFTVGDLGPEKQWSKSTPVNPYPLLAR</sequence>
<comment type="cofactor">
    <cofactor evidence="1">
        <name>Zn(2+)</name>
        <dbReference type="ChEBI" id="CHEBI:29105"/>
    </cofactor>
</comment>
<evidence type="ECO:0000256" key="3">
    <source>
        <dbReference type="ARBA" id="ARBA00022723"/>
    </source>
</evidence>
<evidence type="ECO:0000256" key="1">
    <source>
        <dbReference type="ARBA" id="ARBA00001947"/>
    </source>
</evidence>
<evidence type="ECO:0000256" key="6">
    <source>
        <dbReference type="ARBA" id="ARBA00023049"/>
    </source>
</evidence>
<evidence type="ECO:0000313" key="9">
    <source>
        <dbReference type="EMBL" id="GGZ64440.1"/>
    </source>
</evidence>
<keyword evidence="2" id="KW-0645">Protease</keyword>
<feature type="region of interest" description="Disordered" evidence="7">
    <location>
        <begin position="32"/>
        <end position="57"/>
    </location>
</feature>
<comment type="caution">
    <text evidence="9">The sequence shown here is derived from an EMBL/GenBank/DDBJ whole genome shotgun (WGS) entry which is preliminary data.</text>
</comment>
<keyword evidence="5" id="KW-0862">Zinc</keyword>
<dbReference type="Proteomes" id="UP000643403">
    <property type="component" value="Unassembled WGS sequence"/>
</dbReference>
<dbReference type="InterPro" id="IPR050570">
    <property type="entry name" value="Cell_wall_metabolism_enzyme"/>
</dbReference>
<dbReference type="EMBL" id="BMXY01000002">
    <property type="protein sequence ID" value="GGZ64440.1"/>
    <property type="molecule type" value="Genomic_DNA"/>
</dbReference>
<evidence type="ECO:0000259" key="8">
    <source>
        <dbReference type="Pfam" id="PF01551"/>
    </source>
</evidence>
<proteinExistence type="predicted"/>
<dbReference type="InterPro" id="IPR011055">
    <property type="entry name" value="Dup_hybrid_motif"/>
</dbReference>
<evidence type="ECO:0000256" key="2">
    <source>
        <dbReference type="ARBA" id="ARBA00022670"/>
    </source>
</evidence>
<name>A0ABQ3C1D7_9GAMM</name>
<dbReference type="PANTHER" id="PTHR21666">
    <property type="entry name" value="PEPTIDASE-RELATED"/>
    <property type="match status" value="1"/>
</dbReference>
<accession>A0ABQ3C1D7</accession>
<evidence type="ECO:0000256" key="5">
    <source>
        <dbReference type="ARBA" id="ARBA00022833"/>
    </source>
</evidence>
<evidence type="ECO:0000256" key="7">
    <source>
        <dbReference type="SAM" id="MobiDB-lite"/>
    </source>
</evidence>
<feature type="region of interest" description="Disordered" evidence="7">
    <location>
        <begin position="188"/>
        <end position="207"/>
    </location>
</feature>
<dbReference type="Gene3D" id="2.70.70.10">
    <property type="entry name" value="Glucose Permease (Domain IIA)"/>
    <property type="match status" value="1"/>
</dbReference>
<evidence type="ECO:0000313" key="10">
    <source>
        <dbReference type="Proteomes" id="UP000643403"/>
    </source>
</evidence>
<gene>
    <name evidence="9" type="ORF">GCM10008101_17610</name>
</gene>
<evidence type="ECO:0000256" key="4">
    <source>
        <dbReference type="ARBA" id="ARBA00022801"/>
    </source>
</evidence>
<dbReference type="PANTHER" id="PTHR21666:SF288">
    <property type="entry name" value="CELL DIVISION PROTEIN YTFB"/>
    <property type="match status" value="1"/>
</dbReference>
<dbReference type="Pfam" id="PF01551">
    <property type="entry name" value="Peptidase_M23"/>
    <property type="match status" value="1"/>
</dbReference>
<keyword evidence="10" id="KW-1185">Reference proteome</keyword>
<dbReference type="CDD" id="cd12797">
    <property type="entry name" value="M23_peptidase"/>
    <property type="match status" value="1"/>
</dbReference>
<keyword evidence="4" id="KW-0378">Hydrolase</keyword>
<feature type="compositionally biased region" description="Low complexity" evidence="7">
    <location>
        <begin position="41"/>
        <end position="50"/>
    </location>
</feature>
<protein>
    <recommendedName>
        <fullName evidence="8">M23ase beta-sheet core domain-containing protein</fullName>
    </recommendedName>
</protein>
<dbReference type="SUPFAM" id="SSF51261">
    <property type="entry name" value="Duplicated hybrid motif"/>
    <property type="match status" value="1"/>
</dbReference>
<keyword evidence="6" id="KW-0482">Metalloprotease</keyword>
<dbReference type="InterPro" id="IPR016047">
    <property type="entry name" value="M23ase_b-sheet_dom"/>
</dbReference>
<reference evidence="10" key="1">
    <citation type="journal article" date="2019" name="Int. J. Syst. Evol. Microbiol.">
        <title>The Global Catalogue of Microorganisms (GCM) 10K type strain sequencing project: providing services to taxonomists for standard genome sequencing and annotation.</title>
        <authorList>
            <consortium name="The Broad Institute Genomics Platform"/>
            <consortium name="The Broad Institute Genome Sequencing Center for Infectious Disease"/>
            <person name="Wu L."/>
            <person name="Ma J."/>
        </authorList>
    </citation>
    <scope>NUCLEOTIDE SEQUENCE [LARGE SCALE GENOMIC DNA]</scope>
    <source>
        <strain evidence="10">KCTC 22558</strain>
    </source>
</reference>
<organism evidence="9 10">
    <name type="scientific">Cognatilysobacter xinjiangensis</name>
    <dbReference type="NCBI Taxonomy" id="546892"/>
    <lineage>
        <taxon>Bacteria</taxon>
        <taxon>Pseudomonadati</taxon>
        <taxon>Pseudomonadota</taxon>
        <taxon>Gammaproteobacteria</taxon>
        <taxon>Lysobacterales</taxon>
        <taxon>Lysobacteraceae</taxon>
        <taxon>Cognatilysobacter</taxon>
    </lineage>
</organism>
<keyword evidence="3" id="KW-0479">Metal-binding</keyword>